<keyword evidence="1" id="KW-0812">Transmembrane</keyword>
<proteinExistence type="predicted"/>
<keyword evidence="1" id="KW-1133">Transmembrane helix</keyword>
<evidence type="ECO:0000256" key="1">
    <source>
        <dbReference type="SAM" id="Phobius"/>
    </source>
</evidence>
<organism evidence="2 3">
    <name type="scientific">Fusarium sarcochroum</name>
    <dbReference type="NCBI Taxonomy" id="1208366"/>
    <lineage>
        <taxon>Eukaryota</taxon>
        <taxon>Fungi</taxon>
        <taxon>Dikarya</taxon>
        <taxon>Ascomycota</taxon>
        <taxon>Pezizomycotina</taxon>
        <taxon>Sordariomycetes</taxon>
        <taxon>Hypocreomycetidae</taxon>
        <taxon>Hypocreales</taxon>
        <taxon>Nectriaceae</taxon>
        <taxon>Fusarium</taxon>
        <taxon>Fusarium lateritium species complex</taxon>
    </lineage>
</organism>
<name>A0A8H4WPN2_9HYPO</name>
<keyword evidence="3" id="KW-1185">Reference proteome</keyword>
<protein>
    <submittedName>
        <fullName evidence="2">Uncharacterized protein</fullName>
    </submittedName>
</protein>
<evidence type="ECO:0000313" key="3">
    <source>
        <dbReference type="Proteomes" id="UP000622797"/>
    </source>
</evidence>
<gene>
    <name evidence="2" type="ORF">FSARC_14258</name>
</gene>
<reference evidence="2" key="1">
    <citation type="journal article" date="2020" name="BMC Genomics">
        <title>Correction to: Identification and distribution of gene clusters required for synthesis of sphingolipid metabolism inhibitors in diverse species of the filamentous fungus Fusarium.</title>
        <authorList>
            <person name="Kim H.S."/>
            <person name="Lohmar J.M."/>
            <person name="Busman M."/>
            <person name="Brown D.W."/>
            <person name="Naumann T.A."/>
            <person name="Divon H.H."/>
            <person name="Lysoe E."/>
            <person name="Uhlig S."/>
            <person name="Proctor R.H."/>
        </authorList>
    </citation>
    <scope>NUCLEOTIDE SEQUENCE</scope>
    <source>
        <strain evidence="2">NRRL 20472</strain>
    </source>
</reference>
<dbReference type="OrthoDB" id="10620691at2759"/>
<accession>A0A8H4WPN2</accession>
<keyword evidence="1" id="KW-0472">Membrane</keyword>
<dbReference type="EMBL" id="JABEXW010001187">
    <property type="protein sequence ID" value="KAF4946173.1"/>
    <property type="molecule type" value="Genomic_DNA"/>
</dbReference>
<reference evidence="2" key="2">
    <citation type="submission" date="2020-05" db="EMBL/GenBank/DDBJ databases">
        <authorList>
            <person name="Kim H.-S."/>
            <person name="Proctor R.H."/>
            <person name="Brown D.W."/>
        </authorList>
    </citation>
    <scope>NUCLEOTIDE SEQUENCE</scope>
    <source>
        <strain evidence="2">NRRL 20472</strain>
    </source>
</reference>
<evidence type="ECO:0000313" key="2">
    <source>
        <dbReference type="EMBL" id="KAF4946173.1"/>
    </source>
</evidence>
<dbReference type="Proteomes" id="UP000622797">
    <property type="component" value="Unassembled WGS sequence"/>
</dbReference>
<feature type="transmembrane region" description="Helical" evidence="1">
    <location>
        <begin position="7"/>
        <end position="30"/>
    </location>
</feature>
<sequence>MLANTELIVAIALPVLLLLILSAILCFRYFQHHTVGDVESGSIEALARSSIEDAFSPIGSASRRTLGASVQTTPAAIGLPESIPPSHTSGVSAQTIFAAIGRPESTSPKQTLGASAQTTAFAALIPLDRFRVNPVLQFHLEGQEYEINMANKDEPINSRPKRMDSEKLNKPLMQGIGPVSRVFCHIEIGGSIIEKLRREVDVTILESEKKWATEMSEYL</sequence>
<dbReference type="AlphaFoldDB" id="A0A8H4WPN2"/>
<comment type="caution">
    <text evidence="2">The sequence shown here is derived from an EMBL/GenBank/DDBJ whole genome shotgun (WGS) entry which is preliminary data.</text>
</comment>